<dbReference type="PANTHER" id="PTHR33116:SF86">
    <property type="entry name" value="REVERSE TRANSCRIPTASE DOMAIN-CONTAINING PROTEIN"/>
    <property type="match status" value="1"/>
</dbReference>
<name>A0A392MAI2_9FABA</name>
<feature type="non-terminal residue" evidence="2">
    <location>
        <position position="1"/>
    </location>
</feature>
<evidence type="ECO:0000313" key="3">
    <source>
        <dbReference type="Proteomes" id="UP000265520"/>
    </source>
</evidence>
<dbReference type="InterPro" id="IPR043502">
    <property type="entry name" value="DNA/RNA_pol_sf"/>
</dbReference>
<protein>
    <submittedName>
        <fullName evidence="2">Ribonuclease H protein</fullName>
    </submittedName>
</protein>
<dbReference type="PANTHER" id="PTHR33116">
    <property type="entry name" value="REVERSE TRANSCRIPTASE ZINC-BINDING DOMAIN-CONTAINING PROTEIN-RELATED-RELATED"/>
    <property type="match status" value="1"/>
</dbReference>
<dbReference type="Proteomes" id="UP000265520">
    <property type="component" value="Unassembled WGS sequence"/>
</dbReference>
<gene>
    <name evidence="2" type="ORF">A2U01_0004990</name>
</gene>
<feature type="non-terminal residue" evidence="2">
    <location>
        <position position="639"/>
    </location>
</feature>
<evidence type="ECO:0000313" key="2">
    <source>
        <dbReference type="EMBL" id="MCH84159.1"/>
    </source>
</evidence>
<reference evidence="2 3" key="1">
    <citation type="journal article" date="2018" name="Front. Plant Sci.">
        <title>Red Clover (Trifolium pratense) and Zigzag Clover (T. medium) - A Picture of Genomic Similarities and Differences.</title>
        <authorList>
            <person name="Dluhosova J."/>
            <person name="Istvanek J."/>
            <person name="Nedelnik J."/>
            <person name="Repkova J."/>
        </authorList>
    </citation>
    <scope>NUCLEOTIDE SEQUENCE [LARGE SCALE GENOMIC DNA]</scope>
    <source>
        <strain evidence="3">cv. 10/8</strain>
        <tissue evidence="2">Leaf</tissue>
    </source>
</reference>
<dbReference type="Pfam" id="PF00078">
    <property type="entry name" value="RVT_1"/>
    <property type="match status" value="1"/>
</dbReference>
<proteinExistence type="predicted"/>
<comment type="caution">
    <text evidence="2">The sequence shown here is derived from an EMBL/GenBank/DDBJ whole genome shotgun (WGS) entry which is preliminary data.</text>
</comment>
<keyword evidence="3" id="KW-1185">Reference proteome</keyword>
<sequence>PTINVENTVQVVRNRVDQNMYEHLNKDFTEEEVFQAIKDMKSLAAPGPDGLPARFYHTYWDIVGKDITREILQVLNHGGNPAPFNDTHICLIPKINKPSVPSEFRPISLCNVTLKIITKTIANRLKTILPNLISHNQSAFVPGRLITDNTLVANEIFHYLNQTTRQNGYVGIKTDMAKAYDRLEWGFLQATLVSMNFPPKLINTIMRCVTTVSFSILINGSPTKAFLPTRGLRQGDPLSPYLFILCADVLSALISSAQENKLIHGVKIAPRAPEITHLFFADDSIMFCRATIDETEHMKMLISTYQQASGQLVNYHKSELIFSKKVNHSIKMAIHQILPMPMVDHFSKYLGQPTVIGRSKKQAFSFIQDKIWKKLKGWKEKNLSFAGRGTLIKAVAQAIPTYLMSSFLLPKGLCNLLEQMSSKFWWGSNVDQRKIHWVNWKKTCKQKKLGGMGFKDIRAFNEALLAKQGWRILTEPNSLVARIMKAKYFPNGNFLQATQVQRSSYSWQSIQKASWILKKGCFWLVENGQNINIWEDRWINPQGNSNTWTPKPVNTILEKVKDLIDPTTYTWNEPLISLTFLPIEANQILQIPLTNTMAEDIISWQGTKDGNYTVKSGYNAQMEWANVESSLAQTSNSHK</sequence>
<dbReference type="EMBL" id="LXQA010006352">
    <property type="protein sequence ID" value="MCH84159.1"/>
    <property type="molecule type" value="Genomic_DNA"/>
</dbReference>
<dbReference type="PROSITE" id="PS50878">
    <property type="entry name" value="RT_POL"/>
    <property type="match status" value="1"/>
</dbReference>
<organism evidence="2 3">
    <name type="scientific">Trifolium medium</name>
    <dbReference type="NCBI Taxonomy" id="97028"/>
    <lineage>
        <taxon>Eukaryota</taxon>
        <taxon>Viridiplantae</taxon>
        <taxon>Streptophyta</taxon>
        <taxon>Embryophyta</taxon>
        <taxon>Tracheophyta</taxon>
        <taxon>Spermatophyta</taxon>
        <taxon>Magnoliopsida</taxon>
        <taxon>eudicotyledons</taxon>
        <taxon>Gunneridae</taxon>
        <taxon>Pentapetalae</taxon>
        <taxon>rosids</taxon>
        <taxon>fabids</taxon>
        <taxon>Fabales</taxon>
        <taxon>Fabaceae</taxon>
        <taxon>Papilionoideae</taxon>
        <taxon>50 kb inversion clade</taxon>
        <taxon>NPAAA clade</taxon>
        <taxon>Hologalegina</taxon>
        <taxon>IRL clade</taxon>
        <taxon>Trifolieae</taxon>
        <taxon>Trifolium</taxon>
    </lineage>
</organism>
<dbReference type="SUPFAM" id="SSF56672">
    <property type="entry name" value="DNA/RNA polymerases"/>
    <property type="match status" value="1"/>
</dbReference>
<dbReference type="CDD" id="cd01650">
    <property type="entry name" value="RT_nLTR_like"/>
    <property type="match status" value="1"/>
</dbReference>
<feature type="domain" description="Reverse transcriptase" evidence="1">
    <location>
        <begin position="73"/>
        <end position="354"/>
    </location>
</feature>
<accession>A0A392MAI2</accession>
<dbReference type="InterPro" id="IPR000477">
    <property type="entry name" value="RT_dom"/>
</dbReference>
<evidence type="ECO:0000259" key="1">
    <source>
        <dbReference type="PROSITE" id="PS50878"/>
    </source>
</evidence>
<dbReference type="AlphaFoldDB" id="A0A392MAI2"/>